<evidence type="ECO:0000259" key="1">
    <source>
        <dbReference type="Pfam" id="PF01575"/>
    </source>
</evidence>
<organism evidence="2 3">
    <name type="scientific">Bosea rubneri</name>
    <dbReference type="NCBI Taxonomy" id="3075434"/>
    <lineage>
        <taxon>Bacteria</taxon>
        <taxon>Pseudomonadati</taxon>
        <taxon>Pseudomonadota</taxon>
        <taxon>Alphaproteobacteria</taxon>
        <taxon>Hyphomicrobiales</taxon>
        <taxon>Boseaceae</taxon>
        <taxon>Bosea</taxon>
    </lineage>
</organism>
<accession>A0ABU3S2F2</accession>
<dbReference type="Pfam" id="PF01575">
    <property type="entry name" value="MaoC_dehydratas"/>
    <property type="match status" value="2"/>
</dbReference>
<dbReference type="InterPro" id="IPR052342">
    <property type="entry name" value="MCH/BMMD"/>
</dbReference>
<dbReference type="Proteomes" id="UP001254257">
    <property type="component" value="Unassembled WGS sequence"/>
</dbReference>
<evidence type="ECO:0000313" key="2">
    <source>
        <dbReference type="EMBL" id="MDU0338876.1"/>
    </source>
</evidence>
<name>A0ABU3S2F2_9HYPH</name>
<gene>
    <name evidence="2" type="ORF">RKE40_03250</name>
</gene>
<dbReference type="EMBL" id="JAWDID010000003">
    <property type="protein sequence ID" value="MDU0338876.1"/>
    <property type="molecule type" value="Genomic_DNA"/>
</dbReference>
<protein>
    <submittedName>
        <fullName evidence="2">MaoC family dehydratase</fullName>
    </submittedName>
</protein>
<dbReference type="PANTHER" id="PTHR43664">
    <property type="entry name" value="MONOAMINE OXIDASE-RELATED"/>
    <property type="match status" value="1"/>
</dbReference>
<feature type="domain" description="MaoC-like" evidence="1">
    <location>
        <begin position="200"/>
        <end position="304"/>
    </location>
</feature>
<proteinExistence type="predicted"/>
<dbReference type="PANTHER" id="PTHR43664:SF1">
    <property type="entry name" value="BETA-METHYLMALYL-COA DEHYDRATASE"/>
    <property type="match status" value="1"/>
</dbReference>
<dbReference type="Gene3D" id="3.10.129.10">
    <property type="entry name" value="Hotdog Thioesterase"/>
    <property type="match status" value="2"/>
</dbReference>
<evidence type="ECO:0000313" key="3">
    <source>
        <dbReference type="Proteomes" id="UP001254257"/>
    </source>
</evidence>
<comment type="caution">
    <text evidence="2">The sequence shown here is derived from an EMBL/GenBank/DDBJ whole genome shotgun (WGS) entry which is preliminary data.</text>
</comment>
<dbReference type="InterPro" id="IPR002539">
    <property type="entry name" value="MaoC-like_dom"/>
</dbReference>
<sequence>MRYFEDFVAGAVVEGGSLAISEGDILAYARRFDAQDFHTDPEAAKASFVGGLIASGWHSCALLMRLIAESFILDSTSMGAPGIEEVKWLRPLKPGDVVSLRWTVIETKESRSRPEMGLIKFRFELLNQRGEPVLEQTNWIMFGRRGSGFEAPAGNWLAHSPSYVAPAHTSEVEPAAGPATPARFFDDLVVGESHELGSLVFTAEEIVAFARSFDAQPFHMDEDAARQSSFGGLCASGWHTAAGWMAAMVVHRRGQEAAFKAAFGNASAPRLGPSPGFRNLRWLKPVYAGDRITYHSVLADKRASASRPQWGLFFHHNTGVNQNGETVFSFEGCAFVERHA</sequence>
<reference evidence="2 3" key="1">
    <citation type="submission" date="2023-09" db="EMBL/GenBank/DDBJ databases">
        <title>Whole genome shotgun sequencing (WGS) of Bosea sp. ZW T0_25, isolated from stored onions (Allium cepa).</title>
        <authorList>
            <person name="Stoll D.A."/>
            <person name="Huch M."/>
        </authorList>
    </citation>
    <scope>NUCLEOTIDE SEQUENCE [LARGE SCALE GENOMIC DNA]</scope>
    <source>
        <strain evidence="2 3">ZW T0_25</strain>
    </source>
</reference>
<keyword evidence="3" id="KW-1185">Reference proteome</keyword>
<dbReference type="SUPFAM" id="SSF54637">
    <property type="entry name" value="Thioesterase/thiol ester dehydrase-isomerase"/>
    <property type="match status" value="2"/>
</dbReference>
<feature type="domain" description="MaoC-like" evidence="1">
    <location>
        <begin position="17"/>
        <end position="111"/>
    </location>
</feature>
<dbReference type="InterPro" id="IPR029069">
    <property type="entry name" value="HotDog_dom_sf"/>
</dbReference>
<dbReference type="CDD" id="cd03454">
    <property type="entry name" value="YdeM"/>
    <property type="match status" value="2"/>
</dbReference>
<dbReference type="RefSeq" id="WP_316016805.1">
    <property type="nucleotide sequence ID" value="NZ_JAWDID010000003.1"/>
</dbReference>